<keyword evidence="2" id="KW-1185">Reference proteome</keyword>
<proteinExistence type="predicted"/>
<dbReference type="InterPro" id="IPR025714">
    <property type="entry name" value="Methyltranfer_dom"/>
</dbReference>
<protein>
    <submittedName>
        <fullName evidence="3">Methyltransferase-like protein 24</fullName>
    </submittedName>
</protein>
<evidence type="ECO:0000313" key="3">
    <source>
        <dbReference type="RefSeq" id="XP_022308183.1"/>
    </source>
</evidence>
<dbReference type="Pfam" id="PF13383">
    <property type="entry name" value="Methyltransf_22"/>
    <property type="match status" value="1"/>
</dbReference>
<dbReference type="Proteomes" id="UP000694844">
    <property type="component" value="Chromosome 9"/>
</dbReference>
<dbReference type="OrthoDB" id="10006218at2759"/>
<dbReference type="PANTHER" id="PTHR32026">
    <property type="entry name" value="METHYLTRANSFERASE-LIKE PROTEIN 24"/>
    <property type="match status" value="1"/>
</dbReference>
<dbReference type="AlphaFoldDB" id="A0A8B8BXR9"/>
<dbReference type="KEGG" id="cvn:111114189"/>
<dbReference type="PANTHER" id="PTHR32026:SF10">
    <property type="entry name" value="METHYLTRANSFERASE-LIKE PROTEIN 24-RELATED"/>
    <property type="match status" value="1"/>
</dbReference>
<evidence type="ECO:0000259" key="1">
    <source>
        <dbReference type="Pfam" id="PF13383"/>
    </source>
</evidence>
<sequence>MDKSKNITKVEIPQVAEIQKMNGNQIADLYFKYIETTQYFCQHVIRVGRITDGGWNVCHDVMMKMKSCLVYSFGVFKDLSFDDEVTNAYSCRVFAFDPTTPFDTHQHSPNVWFYRLGLGNSYRKFSQGYVALLSKIRADFGHQSEPIAILKADIEGAEWSSVPNIVSTNQVANVSQLFLEFHGYGNVANQLIVLKMLHDAGFRIFWYHINPSCTFNKSLLRRSSCQEVYFVNTKFNANNS</sequence>
<feature type="domain" description="Methyltransferase" evidence="1">
    <location>
        <begin position="19"/>
        <end position="190"/>
    </location>
</feature>
<dbReference type="InterPro" id="IPR026913">
    <property type="entry name" value="METTL24"/>
</dbReference>
<organism evidence="2 3">
    <name type="scientific">Crassostrea virginica</name>
    <name type="common">Eastern oyster</name>
    <dbReference type="NCBI Taxonomy" id="6565"/>
    <lineage>
        <taxon>Eukaryota</taxon>
        <taxon>Metazoa</taxon>
        <taxon>Spiralia</taxon>
        <taxon>Lophotrochozoa</taxon>
        <taxon>Mollusca</taxon>
        <taxon>Bivalvia</taxon>
        <taxon>Autobranchia</taxon>
        <taxon>Pteriomorphia</taxon>
        <taxon>Ostreida</taxon>
        <taxon>Ostreoidea</taxon>
        <taxon>Ostreidae</taxon>
        <taxon>Crassostrea</taxon>
    </lineage>
</organism>
<accession>A0A8B8BXR9</accession>
<dbReference type="RefSeq" id="XP_022308183.1">
    <property type="nucleotide sequence ID" value="XM_022452475.1"/>
</dbReference>
<reference evidence="3" key="1">
    <citation type="submission" date="2025-08" db="UniProtKB">
        <authorList>
            <consortium name="RefSeq"/>
        </authorList>
    </citation>
    <scope>IDENTIFICATION</scope>
    <source>
        <tissue evidence="3">Whole sample</tissue>
    </source>
</reference>
<name>A0A8B8BXR9_CRAVI</name>
<dbReference type="GeneID" id="111114189"/>
<evidence type="ECO:0000313" key="2">
    <source>
        <dbReference type="Proteomes" id="UP000694844"/>
    </source>
</evidence>
<gene>
    <name evidence="3" type="primary">LOC111114189</name>
</gene>